<evidence type="ECO:0000256" key="3">
    <source>
        <dbReference type="ARBA" id="ARBA00012251"/>
    </source>
</evidence>
<dbReference type="Pfam" id="PF22191">
    <property type="entry name" value="IBR_1"/>
    <property type="match status" value="1"/>
</dbReference>
<dbReference type="GO" id="GO:0016874">
    <property type="term" value="F:ligase activity"/>
    <property type="evidence" value="ECO:0007669"/>
    <property type="project" value="UniProtKB-KW"/>
</dbReference>
<dbReference type="Proteomes" id="UP000245207">
    <property type="component" value="Unassembled WGS sequence"/>
</dbReference>
<keyword evidence="4" id="KW-0808">Transferase</keyword>
<dbReference type="AlphaFoldDB" id="A0A2U1P0I4"/>
<dbReference type="EC" id="2.3.2.31" evidence="3"/>
<dbReference type="GO" id="GO:0016567">
    <property type="term" value="P:protein ubiquitination"/>
    <property type="evidence" value="ECO:0007669"/>
    <property type="project" value="UniProtKB-UniPathway"/>
</dbReference>
<dbReference type="SUPFAM" id="SSF57850">
    <property type="entry name" value="RING/U-box"/>
    <property type="match status" value="2"/>
</dbReference>
<dbReference type="Gene3D" id="1.20.120.1750">
    <property type="match status" value="1"/>
</dbReference>
<evidence type="ECO:0000256" key="8">
    <source>
        <dbReference type="ARBA" id="ARBA00022786"/>
    </source>
</evidence>
<dbReference type="CDD" id="cd22582">
    <property type="entry name" value="BRcat_RBR_unk"/>
    <property type="match status" value="1"/>
</dbReference>
<comment type="caution">
    <text evidence="11">The sequence shown here is derived from an EMBL/GenBank/DDBJ whole genome shotgun (WGS) entry which is preliminary data.</text>
</comment>
<keyword evidence="8" id="KW-0833">Ubl conjugation pathway</keyword>
<dbReference type="GO" id="GO:0008270">
    <property type="term" value="F:zinc ion binding"/>
    <property type="evidence" value="ECO:0007669"/>
    <property type="project" value="UniProtKB-KW"/>
</dbReference>
<dbReference type="STRING" id="35608.A0A2U1P0I4"/>
<evidence type="ECO:0000259" key="10">
    <source>
        <dbReference type="PROSITE" id="PS51873"/>
    </source>
</evidence>
<name>A0A2U1P0I4_ARTAN</name>
<accession>A0A2U1P0I4</accession>
<evidence type="ECO:0000256" key="1">
    <source>
        <dbReference type="ARBA" id="ARBA00001798"/>
    </source>
</evidence>
<evidence type="ECO:0000256" key="4">
    <source>
        <dbReference type="ARBA" id="ARBA00022679"/>
    </source>
</evidence>
<organism evidence="11 12">
    <name type="scientific">Artemisia annua</name>
    <name type="common">Sweet wormwood</name>
    <dbReference type="NCBI Taxonomy" id="35608"/>
    <lineage>
        <taxon>Eukaryota</taxon>
        <taxon>Viridiplantae</taxon>
        <taxon>Streptophyta</taxon>
        <taxon>Embryophyta</taxon>
        <taxon>Tracheophyta</taxon>
        <taxon>Spermatophyta</taxon>
        <taxon>Magnoliopsida</taxon>
        <taxon>eudicotyledons</taxon>
        <taxon>Gunneridae</taxon>
        <taxon>Pentapetalae</taxon>
        <taxon>asterids</taxon>
        <taxon>campanulids</taxon>
        <taxon>Asterales</taxon>
        <taxon>Asteraceae</taxon>
        <taxon>Asteroideae</taxon>
        <taxon>Anthemideae</taxon>
        <taxon>Artemisiinae</taxon>
        <taxon>Artemisia</taxon>
    </lineage>
</organism>
<comment type="catalytic activity">
    <reaction evidence="1">
        <text>[E2 ubiquitin-conjugating enzyme]-S-ubiquitinyl-L-cysteine + [acceptor protein]-L-lysine = [E2 ubiquitin-conjugating enzyme]-L-cysteine + [acceptor protein]-N(6)-ubiquitinyl-L-lysine.</text>
        <dbReference type="EC" id="2.3.2.31"/>
    </reaction>
</comment>
<dbReference type="Pfam" id="PF01485">
    <property type="entry name" value="IBR"/>
    <property type="match status" value="1"/>
</dbReference>
<dbReference type="CDD" id="cd22584">
    <property type="entry name" value="Rcat_RBR_unk"/>
    <property type="match status" value="1"/>
</dbReference>
<evidence type="ECO:0000256" key="2">
    <source>
        <dbReference type="ARBA" id="ARBA00001947"/>
    </source>
</evidence>
<sequence>MLDFNSLRLIVPKNILIKWDQVLCESTILESHKFYCPFADCSALLINDDTTITQNNCPVCKRSICAACHVPWHSEFTCKEFGKLNMTNKKGKKDYEKLAMALAKKNKWKKCPNCKFFVEKAEGCVHITCRCKYEFCYDCGNKWTSNHGGNIIIDSMMSSKSAQRPQLILSKLGLIGNSAKKIKFPRHFIHPFETAASGWFINQRVAVDN</sequence>
<dbReference type="GO" id="GO:0061630">
    <property type="term" value="F:ubiquitin protein ligase activity"/>
    <property type="evidence" value="ECO:0007669"/>
    <property type="project" value="UniProtKB-EC"/>
</dbReference>
<evidence type="ECO:0000256" key="7">
    <source>
        <dbReference type="ARBA" id="ARBA00022771"/>
    </source>
</evidence>
<dbReference type="PANTHER" id="PTHR11685">
    <property type="entry name" value="RBR FAMILY RING FINGER AND IBR DOMAIN-CONTAINING"/>
    <property type="match status" value="1"/>
</dbReference>
<proteinExistence type="predicted"/>
<feature type="domain" description="RING-type" evidence="10">
    <location>
        <begin position="1"/>
        <end position="158"/>
    </location>
</feature>
<evidence type="ECO:0000256" key="6">
    <source>
        <dbReference type="ARBA" id="ARBA00022737"/>
    </source>
</evidence>
<dbReference type="InterPro" id="IPR044066">
    <property type="entry name" value="TRIAD_supradom"/>
</dbReference>
<keyword evidence="6" id="KW-0677">Repeat</keyword>
<keyword evidence="5" id="KW-0479">Metal-binding</keyword>
<evidence type="ECO:0000256" key="5">
    <source>
        <dbReference type="ARBA" id="ARBA00022723"/>
    </source>
</evidence>
<keyword evidence="9" id="KW-0862">Zinc</keyword>
<dbReference type="InterPro" id="IPR031127">
    <property type="entry name" value="E3_UB_ligase_RBR"/>
</dbReference>
<dbReference type="UniPathway" id="UPA00143"/>
<dbReference type="SMART" id="SM00647">
    <property type="entry name" value="IBR"/>
    <property type="match status" value="2"/>
</dbReference>
<evidence type="ECO:0000256" key="9">
    <source>
        <dbReference type="ARBA" id="ARBA00022833"/>
    </source>
</evidence>
<gene>
    <name evidence="11" type="ORF">CTI12_AA206160</name>
</gene>
<dbReference type="EMBL" id="PKPP01001878">
    <property type="protein sequence ID" value="PWA79283.1"/>
    <property type="molecule type" value="Genomic_DNA"/>
</dbReference>
<keyword evidence="12" id="KW-1185">Reference proteome</keyword>
<dbReference type="InterPro" id="IPR002867">
    <property type="entry name" value="IBR_dom"/>
</dbReference>
<evidence type="ECO:0000313" key="12">
    <source>
        <dbReference type="Proteomes" id="UP000245207"/>
    </source>
</evidence>
<protein>
    <recommendedName>
        <fullName evidence="3">RBR-type E3 ubiquitin transferase</fullName>
        <ecNumber evidence="3">2.3.2.31</ecNumber>
    </recommendedName>
</protein>
<dbReference type="PROSITE" id="PS51873">
    <property type="entry name" value="TRIAD"/>
    <property type="match status" value="1"/>
</dbReference>
<reference evidence="11 12" key="1">
    <citation type="journal article" date="2018" name="Mol. Plant">
        <title>The genome of Artemisia annua provides insight into the evolution of Asteraceae family and artemisinin biosynthesis.</title>
        <authorList>
            <person name="Shen Q."/>
            <person name="Zhang L."/>
            <person name="Liao Z."/>
            <person name="Wang S."/>
            <person name="Yan T."/>
            <person name="Shi P."/>
            <person name="Liu M."/>
            <person name="Fu X."/>
            <person name="Pan Q."/>
            <person name="Wang Y."/>
            <person name="Lv Z."/>
            <person name="Lu X."/>
            <person name="Zhang F."/>
            <person name="Jiang W."/>
            <person name="Ma Y."/>
            <person name="Chen M."/>
            <person name="Hao X."/>
            <person name="Li L."/>
            <person name="Tang Y."/>
            <person name="Lv G."/>
            <person name="Zhou Y."/>
            <person name="Sun X."/>
            <person name="Brodelius P.E."/>
            <person name="Rose J.K.C."/>
            <person name="Tang K."/>
        </authorList>
    </citation>
    <scope>NUCLEOTIDE SEQUENCE [LARGE SCALE GENOMIC DNA]</scope>
    <source>
        <strain evidence="12">cv. Huhao1</strain>
        <tissue evidence="11">Leaf</tissue>
    </source>
</reference>
<evidence type="ECO:0000313" key="11">
    <source>
        <dbReference type="EMBL" id="PWA79283.1"/>
    </source>
</evidence>
<keyword evidence="7" id="KW-0863">Zinc-finger</keyword>
<keyword evidence="11" id="KW-0436">Ligase</keyword>
<comment type="cofactor">
    <cofactor evidence="2">
        <name>Zn(2+)</name>
        <dbReference type="ChEBI" id="CHEBI:29105"/>
    </cofactor>
</comment>
<dbReference type="OrthoDB" id="10009520at2759"/>